<reference evidence="1" key="1">
    <citation type="submission" date="2019-08" db="EMBL/GenBank/DDBJ databases">
        <authorList>
            <person name="Kucharzyk K."/>
            <person name="Murdoch R.W."/>
            <person name="Higgins S."/>
            <person name="Loffler F."/>
        </authorList>
    </citation>
    <scope>NUCLEOTIDE SEQUENCE</scope>
</reference>
<comment type="caution">
    <text evidence="1">The sequence shown here is derived from an EMBL/GenBank/DDBJ whole genome shotgun (WGS) entry which is preliminary data.</text>
</comment>
<accession>A0A645AKY1</accession>
<name>A0A645AKY1_9ZZZZ</name>
<protein>
    <submittedName>
        <fullName evidence="1">Uncharacterized protein</fullName>
    </submittedName>
</protein>
<sequence length="65" mass="7799">MLADGRRQITFTTSPGKTYRVDGSEDLVNWRRLWEKVPGTGQPITFRDNRYEPNVRQMYYRVLVY</sequence>
<dbReference type="AlphaFoldDB" id="A0A645AKY1"/>
<dbReference type="EMBL" id="VSSQ01014492">
    <property type="protein sequence ID" value="MPM53770.1"/>
    <property type="molecule type" value="Genomic_DNA"/>
</dbReference>
<gene>
    <name evidence="1" type="ORF">SDC9_100539</name>
</gene>
<organism evidence="1">
    <name type="scientific">bioreactor metagenome</name>
    <dbReference type="NCBI Taxonomy" id="1076179"/>
    <lineage>
        <taxon>unclassified sequences</taxon>
        <taxon>metagenomes</taxon>
        <taxon>ecological metagenomes</taxon>
    </lineage>
</organism>
<proteinExistence type="predicted"/>
<evidence type="ECO:0000313" key="1">
    <source>
        <dbReference type="EMBL" id="MPM53770.1"/>
    </source>
</evidence>